<reference evidence="18" key="1">
    <citation type="journal article" date="2013" name="Extremophiles">
        <title>Proteinivorax tanatarense gen. nov., sp. nov., an anaerobic, haloalkaliphilic, proteolytic bacterium isolated from a decaying algal bloom, and proposal of Proteinivoraceae fam. nov.</title>
        <authorList>
            <person name="Kevbrin V."/>
            <person name="Boltyanskaya Y."/>
            <person name="Zhilina T."/>
            <person name="Kolganova T."/>
            <person name="Lavrentjeva E."/>
            <person name="Kuznetsov B."/>
        </authorList>
    </citation>
    <scope>NUCLEOTIDE SEQUENCE</scope>
    <source>
        <strain evidence="18">Z-910T</strain>
    </source>
</reference>
<accession>A0AAU7VQ32</accession>
<dbReference type="SMART" id="SM00358">
    <property type="entry name" value="DSRM"/>
    <property type="match status" value="1"/>
</dbReference>
<evidence type="ECO:0000259" key="17">
    <source>
        <dbReference type="PROSITE" id="PS50142"/>
    </source>
</evidence>
<evidence type="ECO:0000256" key="5">
    <source>
        <dbReference type="ARBA" id="ARBA00022490"/>
    </source>
</evidence>
<keyword evidence="13 15" id="KW-0460">Magnesium</keyword>
<evidence type="ECO:0000256" key="2">
    <source>
        <dbReference type="ARBA" id="ARBA00004496"/>
    </source>
</evidence>
<keyword evidence="11 15" id="KW-0255">Endonuclease</keyword>
<evidence type="ECO:0000256" key="6">
    <source>
        <dbReference type="ARBA" id="ARBA00022552"/>
    </source>
</evidence>
<protein>
    <recommendedName>
        <fullName evidence="15">Ribonuclease 3</fullName>
        <ecNumber evidence="15">3.1.26.3</ecNumber>
    </recommendedName>
    <alternativeName>
        <fullName evidence="15">Ribonuclease III</fullName>
        <shortName evidence="15">RNase III</shortName>
    </alternativeName>
</protein>
<dbReference type="GO" id="GO:0042802">
    <property type="term" value="F:identical protein binding"/>
    <property type="evidence" value="ECO:0007669"/>
    <property type="project" value="UniProtKB-ARBA"/>
</dbReference>
<dbReference type="CDD" id="cd00593">
    <property type="entry name" value="RIBOc"/>
    <property type="match status" value="1"/>
</dbReference>
<dbReference type="InterPro" id="IPR000999">
    <property type="entry name" value="RNase_III_dom"/>
</dbReference>
<dbReference type="NCBIfam" id="TIGR02191">
    <property type="entry name" value="RNaseIII"/>
    <property type="match status" value="1"/>
</dbReference>
<keyword evidence="6 15" id="KW-0698">rRNA processing</keyword>
<evidence type="ECO:0000256" key="8">
    <source>
        <dbReference type="ARBA" id="ARBA00022694"/>
    </source>
</evidence>
<dbReference type="PANTHER" id="PTHR11207:SF0">
    <property type="entry name" value="RIBONUCLEASE 3"/>
    <property type="match status" value="1"/>
</dbReference>
<comment type="similarity">
    <text evidence="3">Belongs to the ribonuclease III family.</text>
</comment>
<dbReference type="InterPro" id="IPR014720">
    <property type="entry name" value="dsRBD_dom"/>
</dbReference>
<feature type="binding site" evidence="15">
    <location>
        <position position="117"/>
    </location>
    <ligand>
        <name>Mg(2+)</name>
        <dbReference type="ChEBI" id="CHEBI:18420"/>
    </ligand>
</feature>
<keyword evidence="5 15" id="KW-0963">Cytoplasm</keyword>
<dbReference type="GO" id="GO:0010468">
    <property type="term" value="P:regulation of gene expression"/>
    <property type="evidence" value="ECO:0007669"/>
    <property type="project" value="TreeGrafter"/>
</dbReference>
<feature type="active site" evidence="15">
    <location>
        <position position="48"/>
    </location>
</feature>
<evidence type="ECO:0000256" key="3">
    <source>
        <dbReference type="ARBA" id="ARBA00010183"/>
    </source>
</evidence>
<evidence type="ECO:0000256" key="11">
    <source>
        <dbReference type="ARBA" id="ARBA00022759"/>
    </source>
</evidence>
<dbReference type="InterPro" id="IPR011907">
    <property type="entry name" value="RNase_III"/>
</dbReference>
<feature type="domain" description="DRBM" evidence="16">
    <location>
        <begin position="157"/>
        <end position="226"/>
    </location>
</feature>
<dbReference type="EMBL" id="CP158367">
    <property type="protein sequence ID" value="XBX76178.1"/>
    <property type="molecule type" value="Genomic_DNA"/>
</dbReference>
<evidence type="ECO:0000259" key="16">
    <source>
        <dbReference type="PROSITE" id="PS50137"/>
    </source>
</evidence>
<organism evidence="18">
    <name type="scientific">Proteinivorax tanatarense</name>
    <dbReference type="NCBI Taxonomy" id="1260629"/>
    <lineage>
        <taxon>Bacteria</taxon>
        <taxon>Bacillati</taxon>
        <taxon>Bacillota</taxon>
        <taxon>Clostridia</taxon>
        <taxon>Eubacteriales</taxon>
        <taxon>Proteinivoracaceae</taxon>
        <taxon>Proteinivorax</taxon>
    </lineage>
</organism>
<keyword evidence="10 15" id="KW-0479">Metal-binding</keyword>
<comment type="subcellular location">
    <subcellularLocation>
        <location evidence="2 15">Cytoplasm</location>
    </subcellularLocation>
</comment>
<keyword evidence="7 15" id="KW-0507">mRNA processing</keyword>
<keyword evidence="12 15" id="KW-0378">Hydrolase</keyword>
<dbReference type="FunFam" id="3.30.160.20:FF:000003">
    <property type="entry name" value="Ribonuclease 3"/>
    <property type="match status" value="1"/>
</dbReference>
<dbReference type="Pfam" id="PF14622">
    <property type="entry name" value="Ribonucleas_3_3"/>
    <property type="match status" value="1"/>
</dbReference>
<evidence type="ECO:0000256" key="12">
    <source>
        <dbReference type="ARBA" id="ARBA00022801"/>
    </source>
</evidence>
<dbReference type="SUPFAM" id="SSF54768">
    <property type="entry name" value="dsRNA-binding domain-like"/>
    <property type="match status" value="1"/>
</dbReference>
<evidence type="ECO:0000256" key="1">
    <source>
        <dbReference type="ARBA" id="ARBA00000109"/>
    </source>
</evidence>
<dbReference type="RefSeq" id="WP_350344912.1">
    <property type="nucleotide sequence ID" value="NZ_CP158367.1"/>
</dbReference>
<name>A0AAU7VQ32_9FIRM</name>
<comment type="catalytic activity">
    <reaction evidence="1 15">
        <text>Endonucleolytic cleavage to 5'-phosphomonoester.</text>
        <dbReference type="EC" id="3.1.26.3"/>
    </reaction>
</comment>
<dbReference type="PANTHER" id="PTHR11207">
    <property type="entry name" value="RIBONUCLEASE III"/>
    <property type="match status" value="1"/>
</dbReference>
<evidence type="ECO:0000256" key="9">
    <source>
        <dbReference type="ARBA" id="ARBA00022722"/>
    </source>
</evidence>
<dbReference type="InterPro" id="IPR036389">
    <property type="entry name" value="RNase_III_sf"/>
</dbReference>
<comment type="cofactor">
    <cofactor evidence="15">
        <name>Mg(2+)</name>
        <dbReference type="ChEBI" id="CHEBI:18420"/>
    </cofactor>
</comment>
<comment type="subunit">
    <text evidence="4 15">Homodimer.</text>
</comment>
<dbReference type="SUPFAM" id="SSF69065">
    <property type="entry name" value="RNase III domain-like"/>
    <property type="match status" value="1"/>
</dbReference>
<dbReference type="FunFam" id="1.10.1520.10:FF:000001">
    <property type="entry name" value="Ribonuclease 3"/>
    <property type="match status" value="1"/>
</dbReference>
<dbReference type="Pfam" id="PF00035">
    <property type="entry name" value="dsrm"/>
    <property type="match status" value="1"/>
</dbReference>
<dbReference type="CDD" id="cd10845">
    <property type="entry name" value="DSRM_RNAse_III_family"/>
    <property type="match status" value="1"/>
</dbReference>
<evidence type="ECO:0000256" key="4">
    <source>
        <dbReference type="ARBA" id="ARBA00011738"/>
    </source>
</evidence>
<evidence type="ECO:0000256" key="15">
    <source>
        <dbReference type="HAMAP-Rule" id="MF_00104"/>
    </source>
</evidence>
<reference evidence="18" key="2">
    <citation type="submission" date="2024-06" db="EMBL/GenBank/DDBJ databases">
        <authorList>
            <person name="Petrova K.O."/>
            <person name="Toshchakov S.V."/>
            <person name="Boltjanskaja Y.V."/>
            <person name="Kevbrin V."/>
        </authorList>
    </citation>
    <scope>NUCLEOTIDE SEQUENCE</scope>
    <source>
        <strain evidence="18">Z-910T</strain>
    </source>
</reference>
<keyword evidence="14 15" id="KW-0694">RNA-binding</keyword>
<feature type="active site" evidence="15">
    <location>
        <position position="120"/>
    </location>
</feature>
<dbReference type="Gene3D" id="3.30.160.20">
    <property type="match status" value="1"/>
</dbReference>
<dbReference type="SMART" id="SM00535">
    <property type="entry name" value="RIBOc"/>
    <property type="match status" value="1"/>
</dbReference>
<keyword evidence="9 15" id="KW-0540">Nuclease</keyword>
<keyword evidence="15" id="KW-0699">rRNA-binding</keyword>
<dbReference type="AlphaFoldDB" id="A0AAU7VQ32"/>
<comment type="function">
    <text evidence="15">Digests double-stranded RNA. Involved in the processing of primary rRNA transcript to yield the immediate precursors to the large and small rRNAs (23S and 16S). Processes some mRNAs, and tRNAs when they are encoded in the rRNA operon. Processes pre-crRNA and tracrRNA of type II CRISPR loci if present in the organism.</text>
</comment>
<evidence type="ECO:0000256" key="10">
    <source>
        <dbReference type="ARBA" id="ARBA00022723"/>
    </source>
</evidence>
<feature type="binding site" evidence="15">
    <location>
        <position position="44"/>
    </location>
    <ligand>
        <name>Mg(2+)</name>
        <dbReference type="ChEBI" id="CHEBI:18420"/>
    </ligand>
</feature>
<dbReference type="GO" id="GO:0019843">
    <property type="term" value="F:rRNA binding"/>
    <property type="evidence" value="ECO:0007669"/>
    <property type="project" value="UniProtKB-KW"/>
</dbReference>
<dbReference type="GO" id="GO:0046872">
    <property type="term" value="F:metal ion binding"/>
    <property type="evidence" value="ECO:0007669"/>
    <property type="project" value="UniProtKB-KW"/>
</dbReference>
<dbReference type="GO" id="GO:0005737">
    <property type="term" value="C:cytoplasm"/>
    <property type="evidence" value="ECO:0007669"/>
    <property type="project" value="UniProtKB-SubCell"/>
</dbReference>
<gene>
    <name evidence="15 18" type="primary">rnc</name>
    <name evidence="18" type="ORF">PRVXT_001357</name>
</gene>
<dbReference type="PROSITE" id="PS50142">
    <property type="entry name" value="RNASE_3_2"/>
    <property type="match status" value="1"/>
</dbReference>
<evidence type="ECO:0000256" key="14">
    <source>
        <dbReference type="ARBA" id="ARBA00022884"/>
    </source>
</evidence>
<dbReference type="GO" id="GO:0008033">
    <property type="term" value="P:tRNA processing"/>
    <property type="evidence" value="ECO:0007669"/>
    <property type="project" value="UniProtKB-KW"/>
</dbReference>
<keyword evidence="8 15" id="KW-0819">tRNA processing</keyword>
<dbReference type="GO" id="GO:0006397">
    <property type="term" value="P:mRNA processing"/>
    <property type="evidence" value="ECO:0007669"/>
    <property type="project" value="UniProtKB-UniRule"/>
</dbReference>
<dbReference type="GO" id="GO:0003725">
    <property type="term" value="F:double-stranded RNA binding"/>
    <property type="evidence" value="ECO:0007669"/>
    <property type="project" value="TreeGrafter"/>
</dbReference>
<dbReference type="GO" id="GO:0006364">
    <property type="term" value="P:rRNA processing"/>
    <property type="evidence" value="ECO:0007669"/>
    <property type="project" value="UniProtKB-UniRule"/>
</dbReference>
<evidence type="ECO:0000256" key="7">
    <source>
        <dbReference type="ARBA" id="ARBA00022664"/>
    </source>
</evidence>
<feature type="domain" description="RNase III" evidence="17">
    <location>
        <begin position="1"/>
        <end position="131"/>
    </location>
</feature>
<feature type="binding site" evidence="15">
    <location>
        <position position="120"/>
    </location>
    <ligand>
        <name>Mg(2+)</name>
        <dbReference type="ChEBI" id="CHEBI:18420"/>
    </ligand>
</feature>
<evidence type="ECO:0000313" key="18">
    <source>
        <dbReference type="EMBL" id="XBX76178.1"/>
    </source>
</evidence>
<dbReference type="PROSITE" id="PS50137">
    <property type="entry name" value="DS_RBD"/>
    <property type="match status" value="1"/>
</dbReference>
<dbReference type="Gene3D" id="1.10.1520.10">
    <property type="entry name" value="Ribonuclease III domain"/>
    <property type="match status" value="1"/>
</dbReference>
<sequence>MKKIEFFLEKFNLSYKEIYVKAFTHSSYAFENDLGIKAHNQRLEFLGDAVLELIISEYLYTFTKNITEGEMTRLRAQIVCEKSLAASARRLDFGEMLWLGKGEEKTGGRQKNSILADTFEAFVGAMYMDLGFDKSYDIVLDILKPEINQSLIGEESDFKTQLQEYVQKNGVNDLTYKIIEEKGPDHDKRFRSAVFLNGKKLGVGEGKTKKQSEQEAARHGLMHFYEQ</sequence>
<dbReference type="GO" id="GO:0004525">
    <property type="term" value="F:ribonuclease III activity"/>
    <property type="evidence" value="ECO:0007669"/>
    <property type="project" value="UniProtKB-UniRule"/>
</dbReference>
<dbReference type="HAMAP" id="MF_00104">
    <property type="entry name" value="RNase_III"/>
    <property type="match status" value="1"/>
</dbReference>
<evidence type="ECO:0000256" key="13">
    <source>
        <dbReference type="ARBA" id="ARBA00022842"/>
    </source>
</evidence>
<dbReference type="EC" id="3.1.26.3" evidence="15"/>
<proteinExistence type="inferred from homology"/>
<dbReference type="PROSITE" id="PS00517">
    <property type="entry name" value="RNASE_3_1"/>
    <property type="match status" value="1"/>
</dbReference>